<evidence type="ECO:0000313" key="2">
    <source>
        <dbReference type="EMBL" id="MDA7085120.1"/>
    </source>
</evidence>
<proteinExistence type="predicted"/>
<feature type="transmembrane region" description="Helical" evidence="1">
    <location>
        <begin position="12"/>
        <end position="35"/>
    </location>
</feature>
<dbReference type="RefSeq" id="WP_271346052.1">
    <property type="nucleotide sequence ID" value="NZ_JAQJZJ010000001.1"/>
</dbReference>
<sequence length="162" mass="16509">MSKSAQRYAQQGATLIVGLIMLLLLTLMVSSAFMLSGVNLSAVNNLQLRDEATAAANAALEEVLSSSTTFTAPAAQSITVGQDTVSVAPAVCIRAVDVKTDSSADATPNILIEGTPGSGGATGYQDTYWNIVATVDNAATGVNVAVNQGVKIRLPASPNPCP</sequence>
<accession>A0ABT4XAZ1</accession>
<protein>
    <recommendedName>
        <fullName evidence="4">Type 4 fimbrial biogenesis protein PilX N-terminal domain-containing protein</fullName>
    </recommendedName>
</protein>
<keyword evidence="1" id="KW-0472">Membrane</keyword>
<reference evidence="2 3" key="1">
    <citation type="submission" date="2023-01" db="EMBL/GenBank/DDBJ databases">
        <title>Pseudomonas SA3-5T sp. nov., isolated from tidal flat sediment.</title>
        <authorList>
            <person name="Kim H.S."/>
            <person name="Kim J.-S."/>
            <person name="Suh M.K."/>
            <person name="Eom M.K."/>
            <person name="Lee J.-S."/>
        </authorList>
    </citation>
    <scope>NUCLEOTIDE SEQUENCE [LARGE SCALE GENOMIC DNA]</scope>
    <source>
        <strain evidence="2 3">SA3-5</strain>
    </source>
</reference>
<evidence type="ECO:0008006" key="4">
    <source>
        <dbReference type="Google" id="ProtNLM"/>
    </source>
</evidence>
<keyword evidence="1" id="KW-1133">Transmembrane helix</keyword>
<keyword evidence="3" id="KW-1185">Reference proteome</keyword>
<evidence type="ECO:0000256" key="1">
    <source>
        <dbReference type="SAM" id="Phobius"/>
    </source>
</evidence>
<evidence type="ECO:0000313" key="3">
    <source>
        <dbReference type="Proteomes" id="UP001212042"/>
    </source>
</evidence>
<keyword evidence="1" id="KW-0812">Transmembrane</keyword>
<gene>
    <name evidence="2" type="ORF">PH586_01780</name>
</gene>
<dbReference type="EMBL" id="JAQJZJ010000001">
    <property type="protein sequence ID" value="MDA7085120.1"/>
    <property type="molecule type" value="Genomic_DNA"/>
</dbReference>
<organism evidence="2 3">
    <name type="scientific">Pseudomonas aestuarii</name>
    <dbReference type="NCBI Taxonomy" id="3018340"/>
    <lineage>
        <taxon>Bacteria</taxon>
        <taxon>Pseudomonadati</taxon>
        <taxon>Pseudomonadota</taxon>
        <taxon>Gammaproteobacteria</taxon>
        <taxon>Pseudomonadales</taxon>
        <taxon>Pseudomonadaceae</taxon>
        <taxon>Pseudomonas</taxon>
    </lineage>
</organism>
<comment type="caution">
    <text evidence="2">The sequence shown here is derived from an EMBL/GenBank/DDBJ whole genome shotgun (WGS) entry which is preliminary data.</text>
</comment>
<dbReference type="Proteomes" id="UP001212042">
    <property type="component" value="Unassembled WGS sequence"/>
</dbReference>
<name>A0ABT4XAZ1_9PSED</name>